<reference evidence="3" key="1">
    <citation type="submission" date="2016-02" db="EMBL/GenBank/DDBJ databases">
        <authorList>
            <person name="Sanders J.G."/>
            <person name="Lin J.Y."/>
            <person name="Wertz J.T."/>
            <person name="Russell J.A."/>
            <person name="Moreau C.S."/>
            <person name="Powell S."/>
        </authorList>
    </citation>
    <scope>NUCLEOTIDE SEQUENCE [LARGE SCALE GENOMIC DNA]</scope>
    <source>
        <strain evidence="3">CAG34</strain>
    </source>
</reference>
<dbReference type="EMBL" id="LSZQ01000049">
    <property type="protein sequence ID" value="KXU35428.1"/>
    <property type="molecule type" value="Genomic_DNA"/>
</dbReference>
<evidence type="ECO:0000256" key="1">
    <source>
        <dbReference type="SAM" id="SignalP"/>
    </source>
</evidence>
<feature type="chain" id="PRO_5007489675" evidence="1">
    <location>
        <begin position="30"/>
        <end position="288"/>
    </location>
</feature>
<gene>
    <name evidence="2" type="ORF">AXK11_06520</name>
</gene>
<comment type="caution">
    <text evidence="2">The sequence shown here is derived from an EMBL/GenBank/DDBJ whole genome shotgun (WGS) entry which is preliminary data.</text>
</comment>
<evidence type="ECO:0000313" key="2">
    <source>
        <dbReference type="EMBL" id="KXU35428.1"/>
    </source>
</evidence>
<dbReference type="Proteomes" id="UP000070058">
    <property type="component" value="Unassembled WGS sequence"/>
</dbReference>
<name>A0A139SLJ8_9BACT</name>
<feature type="signal peptide" evidence="1">
    <location>
        <begin position="1"/>
        <end position="29"/>
    </location>
</feature>
<sequence length="288" mass="32660">MLPPNLKSCALLALLSLGLALVLPGVAQAARYQTIIRLQAPDGEFVVDALPYNPNEGGSNAIHVRYRYRGIELTDIYFGHYWRLSEIQLGYLKRDEAQIRALGLNPKPGQWYEKKPQEGATLYMPPSQFSAEEVDRLAAFLRENQALIRSAFKSTDIGMRFLLFFKTSAKIQLHGIAHLVHAELPLASVSWGHHSLQAVIIEREGRVLLYSSTDKRKPAEIITWGEVLPPRKGSRKPRMILRPVTPQFDSKHIYDSKLMKGTRMSGKGMAKNLYREGRSLMEYYEILP</sequence>
<dbReference type="OrthoDB" id="203290at2"/>
<evidence type="ECO:0000313" key="3">
    <source>
        <dbReference type="Proteomes" id="UP000070058"/>
    </source>
</evidence>
<accession>A0A139SLJ8</accession>
<dbReference type="AlphaFoldDB" id="A0A139SLJ8"/>
<proteinExistence type="predicted"/>
<dbReference type="RefSeq" id="WP_068630453.1">
    <property type="nucleotide sequence ID" value="NZ_LSZQ01000049.1"/>
</dbReference>
<keyword evidence="3" id="KW-1185">Reference proteome</keyword>
<organism evidence="2 3">
    <name type="scientific">Cephaloticoccus primus</name>
    <dbReference type="NCBI Taxonomy" id="1548207"/>
    <lineage>
        <taxon>Bacteria</taxon>
        <taxon>Pseudomonadati</taxon>
        <taxon>Verrucomicrobiota</taxon>
        <taxon>Opitutia</taxon>
        <taxon>Opitutales</taxon>
        <taxon>Opitutaceae</taxon>
        <taxon>Cephaloticoccus</taxon>
    </lineage>
</organism>
<keyword evidence="1" id="KW-0732">Signal</keyword>
<protein>
    <submittedName>
        <fullName evidence="2">Uncharacterized protein</fullName>
    </submittedName>
</protein>